<keyword evidence="1" id="KW-0812">Transmembrane</keyword>
<comment type="caution">
    <text evidence="2">The sequence shown here is derived from an EMBL/GenBank/DDBJ whole genome shotgun (WGS) entry which is preliminary data.</text>
</comment>
<evidence type="ECO:0000313" key="3">
    <source>
        <dbReference type="Proteomes" id="UP000094569"/>
    </source>
</evidence>
<dbReference type="VEuPathDB" id="FungiDB:SI65_02442"/>
<evidence type="ECO:0000313" key="2">
    <source>
        <dbReference type="EMBL" id="ODM21598.1"/>
    </source>
</evidence>
<feature type="transmembrane region" description="Helical" evidence="1">
    <location>
        <begin position="12"/>
        <end position="34"/>
    </location>
</feature>
<reference evidence="2 3" key="1">
    <citation type="journal article" date="2016" name="BMC Genomics">
        <title>Comparative genomic and transcriptomic analyses of the Fuzhuan brick tea-fermentation fungus Aspergillus cristatus.</title>
        <authorList>
            <person name="Ge Y."/>
            <person name="Wang Y."/>
            <person name="Liu Y."/>
            <person name="Tan Y."/>
            <person name="Ren X."/>
            <person name="Zhang X."/>
            <person name="Hyde K.D."/>
            <person name="Liu Y."/>
            <person name="Liu Z."/>
        </authorList>
    </citation>
    <scope>NUCLEOTIDE SEQUENCE [LARGE SCALE GENOMIC DNA]</scope>
    <source>
        <strain evidence="2 3">GZAAS20.1005</strain>
    </source>
</reference>
<accession>A0A1E3BL15</accession>
<proteinExistence type="predicted"/>
<protein>
    <submittedName>
        <fullName evidence="2">Uncharacterized protein</fullName>
    </submittedName>
</protein>
<keyword evidence="1" id="KW-1133">Transmembrane helix</keyword>
<organism evidence="2 3">
    <name type="scientific">Aspergillus cristatus</name>
    <name type="common">Chinese Fuzhuan brick tea-fermentation fungus</name>
    <name type="synonym">Eurotium cristatum</name>
    <dbReference type="NCBI Taxonomy" id="573508"/>
    <lineage>
        <taxon>Eukaryota</taxon>
        <taxon>Fungi</taxon>
        <taxon>Dikarya</taxon>
        <taxon>Ascomycota</taxon>
        <taxon>Pezizomycotina</taxon>
        <taxon>Eurotiomycetes</taxon>
        <taxon>Eurotiomycetidae</taxon>
        <taxon>Eurotiales</taxon>
        <taxon>Aspergillaceae</taxon>
        <taxon>Aspergillus</taxon>
        <taxon>Aspergillus subgen. Aspergillus</taxon>
    </lineage>
</organism>
<sequence length="136" mass="14989">MHNRYQVLYDRPYNPAYIFILIAILTIAFISIHIEFAVHMPSLLPVSFGLHWGLICGICLLAILFDPSVAYLTTKRDVSGNGGGGGGDGSARVVTVRRPLVAFRESRVNVLLENTEGVAGWNWIDGVRYEEAAVEV</sequence>
<name>A0A1E3BL15_ASPCR</name>
<dbReference type="EMBL" id="JXNT01000002">
    <property type="protein sequence ID" value="ODM21598.1"/>
    <property type="molecule type" value="Genomic_DNA"/>
</dbReference>
<dbReference type="AlphaFoldDB" id="A0A1E3BL15"/>
<keyword evidence="1" id="KW-0472">Membrane</keyword>
<evidence type="ECO:0000256" key="1">
    <source>
        <dbReference type="SAM" id="Phobius"/>
    </source>
</evidence>
<feature type="transmembrane region" description="Helical" evidence="1">
    <location>
        <begin position="46"/>
        <end position="65"/>
    </location>
</feature>
<gene>
    <name evidence="2" type="ORF">SI65_02442</name>
</gene>
<keyword evidence="3" id="KW-1185">Reference proteome</keyword>
<dbReference type="Proteomes" id="UP000094569">
    <property type="component" value="Unassembled WGS sequence"/>
</dbReference>